<name>A0A343TNJ5_9EURY</name>
<feature type="transmembrane region" description="Helical" evidence="1">
    <location>
        <begin position="283"/>
        <end position="305"/>
    </location>
</feature>
<evidence type="ECO:0000259" key="2">
    <source>
        <dbReference type="Pfam" id="PF09925"/>
    </source>
</evidence>
<feature type="transmembrane region" description="Helical" evidence="1">
    <location>
        <begin position="112"/>
        <end position="131"/>
    </location>
</feature>
<dbReference type="InterPro" id="IPR018677">
    <property type="entry name" value="DUF2157"/>
</dbReference>
<feature type="transmembrane region" description="Helical" evidence="1">
    <location>
        <begin position="251"/>
        <end position="271"/>
    </location>
</feature>
<gene>
    <name evidence="3" type="ORF">AArcSl_3058</name>
</gene>
<keyword evidence="1" id="KW-1133">Transmembrane helix</keyword>
<dbReference type="GeneID" id="37879425"/>
<accession>A0A343TNJ5</accession>
<keyword evidence="1" id="KW-0472">Membrane</keyword>
<evidence type="ECO:0000313" key="4">
    <source>
        <dbReference type="Proteomes" id="UP000263012"/>
    </source>
</evidence>
<feature type="domain" description="DUF2157" evidence="2">
    <location>
        <begin position="12"/>
        <end position="159"/>
    </location>
</feature>
<feature type="transmembrane region" description="Helical" evidence="1">
    <location>
        <begin position="53"/>
        <end position="74"/>
    </location>
</feature>
<proteinExistence type="predicted"/>
<evidence type="ECO:0000313" key="3">
    <source>
        <dbReference type="EMBL" id="AUX10667.1"/>
    </source>
</evidence>
<dbReference type="RefSeq" id="WP_161945991.1">
    <property type="nucleotide sequence ID" value="NZ_CP025066.1"/>
</dbReference>
<reference evidence="4" key="1">
    <citation type="submission" date="2017-11" db="EMBL/GenBank/DDBJ databases">
        <title>Phenotypic and genomic properties of facultatively anaerobic sulfur-reducing natronoarchaea from hypersaline soda lakes.</title>
        <authorList>
            <person name="Sorokin D.Y."/>
            <person name="Kublanov I.V."/>
            <person name="Roman P."/>
            <person name="Sinninghe Damste J.S."/>
            <person name="Golyshin P.N."/>
            <person name="Rojo D."/>
            <person name="Ciordia S."/>
            <person name="Mena M.D.C."/>
            <person name="Ferrer M."/>
            <person name="Messina E."/>
            <person name="Smedile F."/>
            <person name="La Spada G."/>
            <person name="La Cono V."/>
            <person name="Yakimov M.M."/>
        </authorList>
    </citation>
    <scope>NUCLEOTIDE SEQUENCE [LARGE SCALE GENOMIC DNA]</scope>
    <source>
        <strain evidence="4">AArc-Sl</strain>
    </source>
</reference>
<sequence>MDPEDLRGEIVDWVEEGLISPDQARRILDRYGVDPPEPLQEPSGADRSRTVTAIALMGGLLVAAGIGLYVATAWDDIPRLLRAAILLVVPVAGFVGALRLVARTRPRVGHGIWFASAAFVGVTVFLLSDLYTLEVESAWLFLVWAGVAVAAGHAYPSRPTTALGLLVSGALVVDVADSLGVDPVFPVGALGVFLFVVGASRLEPSVIVGNAESSDVAAIYRLVGFGFAVLGVLAIAASSSVGSFPDPGGTLAALLLAVAAVATVGFGGLLFEADTSPSSPRGTAAFWAAGVLVVLGIGTVFVQYADAVPELAGVFATHALSLAVLVGGVVVGYRTDARGIVNVVALAFLLQLLFFLEATITGVLPQSLALVIAGIVLLAAAFGLERGRRRLFARMEE</sequence>
<organism evidence="3 4">
    <name type="scientific">Halalkaliarchaeum desulfuricum</name>
    <dbReference type="NCBI Taxonomy" id="2055893"/>
    <lineage>
        <taxon>Archaea</taxon>
        <taxon>Methanobacteriati</taxon>
        <taxon>Methanobacteriota</taxon>
        <taxon>Stenosarchaea group</taxon>
        <taxon>Halobacteria</taxon>
        <taxon>Halobacteriales</taxon>
        <taxon>Haloferacaceae</taxon>
        <taxon>Halalkaliarchaeum</taxon>
    </lineage>
</organism>
<feature type="transmembrane region" description="Helical" evidence="1">
    <location>
        <begin position="137"/>
        <end position="155"/>
    </location>
</feature>
<dbReference type="KEGG" id="hdf:AArcSl_3058"/>
<feature type="transmembrane region" description="Helical" evidence="1">
    <location>
        <begin position="340"/>
        <end position="360"/>
    </location>
</feature>
<dbReference type="EMBL" id="CP025066">
    <property type="protein sequence ID" value="AUX10667.1"/>
    <property type="molecule type" value="Genomic_DNA"/>
</dbReference>
<dbReference type="AlphaFoldDB" id="A0A343TNJ5"/>
<feature type="transmembrane region" description="Helical" evidence="1">
    <location>
        <begin position="219"/>
        <end position="239"/>
    </location>
</feature>
<protein>
    <recommendedName>
        <fullName evidence="2">DUF2157 domain-containing protein</fullName>
    </recommendedName>
</protein>
<dbReference type="Pfam" id="PF09925">
    <property type="entry name" value="DUF2157"/>
    <property type="match status" value="1"/>
</dbReference>
<dbReference type="Proteomes" id="UP000263012">
    <property type="component" value="Chromosome"/>
</dbReference>
<evidence type="ECO:0000256" key="1">
    <source>
        <dbReference type="SAM" id="Phobius"/>
    </source>
</evidence>
<keyword evidence="1" id="KW-0812">Transmembrane</keyword>
<feature type="transmembrane region" description="Helical" evidence="1">
    <location>
        <begin position="311"/>
        <end position="333"/>
    </location>
</feature>
<feature type="transmembrane region" description="Helical" evidence="1">
    <location>
        <begin position="366"/>
        <end position="384"/>
    </location>
</feature>
<feature type="transmembrane region" description="Helical" evidence="1">
    <location>
        <begin position="80"/>
        <end position="100"/>
    </location>
</feature>
<keyword evidence="4" id="KW-1185">Reference proteome</keyword>